<name>A0A918AQR9_9PSEU</name>
<keyword evidence="1" id="KW-1133">Transmembrane helix</keyword>
<feature type="transmembrane region" description="Helical" evidence="1">
    <location>
        <begin position="209"/>
        <end position="232"/>
    </location>
</feature>
<keyword evidence="1" id="KW-0812">Transmembrane</keyword>
<keyword evidence="1" id="KW-0472">Membrane</keyword>
<reference evidence="2" key="2">
    <citation type="submission" date="2020-09" db="EMBL/GenBank/DDBJ databases">
        <authorList>
            <person name="Sun Q."/>
            <person name="Ohkuma M."/>
        </authorList>
    </citation>
    <scope>NUCLEOTIDE SEQUENCE</scope>
    <source>
        <strain evidence="2">JCM 3313</strain>
    </source>
</reference>
<evidence type="ECO:0000256" key="1">
    <source>
        <dbReference type="SAM" id="Phobius"/>
    </source>
</evidence>
<evidence type="ECO:0000313" key="2">
    <source>
        <dbReference type="EMBL" id="GGP70662.1"/>
    </source>
</evidence>
<reference evidence="2" key="1">
    <citation type="journal article" date="2014" name="Int. J. Syst. Evol. Microbiol.">
        <title>Complete genome sequence of Corynebacterium casei LMG S-19264T (=DSM 44701T), isolated from a smear-ripened cheese.</title>
        <authorList>
            <consortium name="US DOE Joint Genome Institute (JGI-PGF)"/>
            <person name="Walter F."/>
            <person name="Albersmeier A."/>
            <person name="Kalinowski J."/>
            <person name="Ruckert C."/>
        </authorList>
    </citation>
    <scope>NUCLEOTIDE SEQUENCE</scope>
    <source>
        <strain evidence="2">JCM 3313</strain>
    </source>
</reference>
<feature type="transmembrane region" description="Helical" evidence="1">
    <location>
        <begin position="12"/>
        <end position="31"/>
    </location>
</feature>
<accession>A0A918AQR9</accession>
<feature type="transmembrane region" description="Helical" evidence="1">
    <location>
        <begin position="123"/>
        <end position="145"/>
    </location>
</feature>
<dbReference type="Proteomes" id="UP000639606">
    <property type="component" value="Unassembled WGS sequence"/>
</dbReference>
<keyword evidence="3" id="KW-1185">Reference proteome</keyword>
<dbReference type="AlphaFoldDB" id="A0A918AQR9"/>
<comment type="caution">
    <text evidence="2">The sequence shown here is derived from an EMBL/GenBank/DDBJ whole genome shotgun (WGS) entry which is preliminary data.</text>
</comment>
<dbReference type="RefSeq" id="WP_189225709.1">
    <property type="nucleotide sequence ID" value="NZ_BMRG01000011.1"/>
</dbReference>
<protein>
    <submittedName>
        <fullName evidence="2">Uncharacterized protein</fullName>
    </submittedName>
</protein>
<feature type="transmembrane region" description="Helical" evidence="1">
    <location>
        <begin position="94"/>
        <end position="117"/>
    </location>
</feature>
<feature type="transmembrane region" description="Helical" evidence="1">
    <location>
        <begin position="239"/>
        <end position="255"/>
    </location>
</feature>
<organism evidence="2 3">
    <name type="scientific">Saccharothrix coeruleofusca</name>
    <dbReference type="NCBI Taxonomy" id="33919"/>
    <lineage>
        <taxon>Bacteria</taxon>
        <taxon>Bacillati</taxon>
        <taxon>Actinomycetota</taxon>
        <taxon>Actinomycetes</taxon>
        <taxon>Pseudonocardiales</taxon>
        <taxon>Pseudonocardiaceae</taxon>
        <taxon>Saccharothrix</taxon>
    </lineage>
</organism>
<sequence>MVRALGVELRRSAAPLLGVVVLVIALVVLRMGPPNSGSVTWTRQWGMLAEWVRFPLMFSWPVVVGLGALQGLRDRRSGVEELFASTPRPRAHRALALLGALGIGVVTAQLVVTAIGAVRVDGYWQWSWLLVLLVGLVALVAAAWLGAGLARLVPSPLTPPVLAVGALVLVATALRVGDLDDDAPSGLVLRLTLLRPSTPSPRDVFHEPAGSFTLAQGLFYAGLALTAFLLLAARKWWQALLPVVLAAAVAVPLMPGTPEEVRVASAVAMSEVCTDSGPRVCLTRAHGHELAEVAGPAQEALRQLAKLPDPPRSVREKPGPVWSASREAEPTDVVWINLDELNYFLINEPARGEELTKRMVAGAGTRPCHGMVSPEDPTREIAARTVAGSWVAGRLVPLLSPQSWYAKDVDALVGPAWEALRALPEQEQVARVQAMRAVQGACSGDPLTALTSGAL</sequence>
<evidence type="ECO:0000313" key="3">
    <source>
        <dbReference type="Proteomes" id="UP000639606"/>
    </source>
</evidence>
<proteinExistence type="predicted"/>
<feature type="transmembrane region" description="Helical" evidence="1">
    <location>
        <begin position="157"/>
        <end position="177"/>
    </location>
</feature>
<gene>
    <name evidence="2" type="ORF">GCM10010185_49700</name>
</gene>
<dbReference type="EMBL" id="BMRG01000011">
    <property type="protein sequence ID" value="GGP70662.1"/>
    <property type="molecule type" value="Genomic_DNA"/>
</dbReference>
<feature type="transmembrane region" description="Helical" evidence="1">
    <location>
        <begin position="51"/>
        <end position="73"/>
    </location>
</feature>